<dbReference type="Proteomes" id="UP000499080">
    <property type="component" value="Unassembled WGS sequence"/>
</dbReference>
<gene>
    <name evidence="1" type="ORF">AVEN_186536_1</name>
</gene>
<sequence length="113" mass="12871">MDIESGNAFRRKPSRCQWFKITGVKQHPVMEESRSLKIMKPMCPGCNSLHKEGKVRLNTLFIIQAIYLISSYYNPTVVSPASFHGVKQHPVLEESRSQKLGRQPLDDALEVLC</sequence>
<accession>A0A4Y2J8K8</accession>
<reference evidence="1 2" key="1">
    <citation type="journal article" date="2019" name="Sci. Rep.">
        <title>Orb-weaving spider Araneus ventricosus genome elucidates the spidroin gene catalogue.</title>
        <authorList>
            <person name="Kono N."/>
            <person name="Nakamura H."/>
            <person name="Ohtoshi R."/>
            <person name="Moran D.A.P."/>
            <person name="Shinohara A."/>
            <person name="Yoshida Y."/>
            <person name="Fujiwara M."/>
            <person name="Mori M."/>
            <person name="Tomita M."/>
            <person name="Arakawa K."/>
        </authorList>
    </citation>
    <scope>NUCLEOTIDE SEQUENCE [LARGE SCALE GENOMIC DNA]</scope>
</reference>
<protein>
    <submittedName>
        <fullName evidence="1">Uncharacterized protein</fullName>
    </submittedName>
</protein>
<dbReference type="AlphaFoldDB" id="A0A4Y2J8K8"/>
<comment type="caution">
    <text evidence="1">The sequence shown here is derived from an EMBL/GenBank/DDBJ whole genome shotgun (WGS) entry which is preliminary data.</text>
</comment>
<organism evidence="1 2">
    <name type="scientific">Araneus ventricosus</name>
    <name type="common">Orbweaver spider</name>
    <name type="synonym">Epeira ventricosa</name>
    <dbReference type="NCBI Taxonomy" id="182803"/>
    <lineage>
        <taxon>Eukaryota</taxon>
        <taxon>Metazoa</taxon>
        <taxon>Ecdysozoa</taxon>
        <taxon>Arthropoda</taxon>
        <taxon>Chelicerata</taxon>
        <taxon>Arachnida</taxon>
        <taxon>Araneae</taxon>
        <taxon>Araneomorphae</taxon>
        <taxon>Entelegynae</taxon>
        <taxon>Araneoidea</taxon>
        <taxon>Araneidae</taxon>
        <taxon>Araneus</taxon>
    </lineage>
</organism>
<keyword evidence="2" id="KW-1185">Reference proteome</keyword>
<evidence type="ECO:0000313" key="2">
    <source>
        <dbReference type="Proteomes" id="UP000499080"/>
    </source>
</evidence>
<evidence type="ECO:0000313" key="1">
    <source>
        <dbReference type="EMBL" id="GBM86370.1"/>
    </source>
</evidence>
<name>A0A4Y2J8K8_ARAVE</name>
<dbReference type="EMBL" id="BGPR01003306">
    <property type="protein sequence ID" value="GBM86370.1"/>
    <property type="molecule type" value="Genomic_DNA"/>
</dbReference>
<proteinExistence type="predicted"/>